<name>A0ABR2KR56_9EUKA</name>
<organism evidence="11 12">
    <name type="scientific">Tritrichomonas musculus</name>
    <dbReference type="NCBI Taxonomy" id="1915356"/>
    <lineage>
        <taxon>Eukaryota</taxon>
        <taxon>Metamonada</taxon>
        <taxon>Parabasalia</taxon>
        <taxon>Tritrichomonadida</taxon>
        <taxon>Tritrichomonadidae</taxon>
        <taxon>Tritrichomonas</taxon>
    </lineage>
</organism>
<feature type="domain" description="ERAP1-like C-terminal" evidence="9">
    <location>
        <begin position="493"/>
        <end position="802"/>
    </location>
</feature>
<comment type="cofactor">
    <cofactor evidence="7">
        <name>Zn(2+)</name>
        <dbReference type="ChEBI" id="CHEBI:29105"/>
    </cofactor>
    <text evidence="7">Binds 1 zinc ion per subunit.</text>
</comment>
<dbReference type="PANTHER" id="PTHR11533">
    <property type="entry name" value="PROTEASE M1 ZINC METALLOPROTEASE"/>
    <property type="match status" value="1"/>
</dbReference>
<dbReference type="Gene3D" id="1.25.50.20">
    <property type="match status" value="1"/>
</dbReference>
<dbReference type="Pfam" id="PF17900">
    <property type="entry name" value="Peptidase_M1_N"/>
    <property type="match status" value="1"/>
</dbReference>
<reference evidence="11 12" key="1">
    <citation type="submission" date="2024-04" db="EMBL/GenBank/DDBJ databases">
        <title>Tritrichomonas musculus Genome.</title>
        <authorList>
            <person name="Alves-Ferreira E."/>
            <person name="Grigg M."/>
            <person name="Lorenzi H."/>
            <person name="Galac M."/>
        </authorList>
    </citation>
    <scope>NUCLEOTIDE SEQUENCE [LARGE SCALE GENOMIC DNA]</scope>
    <source>
        <strain evidence="11 12">EAF2021</strain>
    </source>
</reference>
<dbReference type="Gene3D" id="2.60.40.1730">
    <property type="entry name" value="tricorn interacting facor f3 domain"/>
    <property type="match status" value="1"/>
</dbReference>
<evidence type="ECO:0000259" key="9">
    <source>
        <dbReference type="Pfam" id="PF11838"/>
    </source>
</evidence>
<dbReference type="EMBL" id="JAPFFF010000004">
    <property type="protein sequence ID" value="KAK8892862.1"/>
    <property type="molecule type" value="Genomic_DNA"/>
</dbReference>
<dbReference type="InterPro" id="IPR001930">
    <property type="entry name" value="Peptidase_M1"/>
</dbReference>
<evidence type="ECO:0000313" key="12">
    <source>
        <dbReference type="Proteomes" id="UP001470230"/>
    </source>
</evidence>
<evidence type="ECO:0000259" key="10">
    <source>
        <dbReference type="Pfam" id="PF17900"/>
    </source>
</evidence>
<accession>A0ABR2KR56</accession>
<dbReference type="SUPFAM" id="SSF63737">
    <property type="entry name" value="Leukotriene A4 hydrolase N-terminal domain"/>
    <property type="match status" value="1"/>
</dbReference>
<dbReference type="Pfam" id="PF11838">
    <property type="entry name" value="ERAP1_C"/>
    <property type="match status" value="1"/>
</dbReference>
<sequence length="824" mass="94803">MSDLRLETNYIPTYYSLFIDPDIPKKTFICHEKINFQENTKSDHLYLHAHSTLQIKSVTQSGKPLSYTHSDNKILIKGESLSSSSVDIEFEGSLDHPNIGFYYINDELASTQFESIFARNAFVCFDEPSVKTAFDISLRIPNHLSAFSNMPVESKQQDGPKTIWKFQKSPKMCSYLLAFAVGSFEVVTGHTKHNLPVDVIAVKGKRELMDYPLEEGIKAIEWYEDFTNVKFPLPRLQLMCVPSFQFGAMENYGLLIFRESALLAKPGVTSQSGVFWVSEVIFHEIAHQWAGDSTSPLWWNAIWLNEGFATILPFIALSEIHPEYDMMGNFENNSFNVALKFDSSSHTHPIHVEIQSEDEIDSIFDDISYAKAGCFIRMIYNYIGKDSFRKVLETYFTRFENKNADTSDFVSIFSEVMNEDWSEFFNAWTHQSNYPLIEVTPTKLILRRFTNKGPKDDVKWPLPLFITICENGKIREEKFMIKDQLDFHPNCDWFKVNSENRSICRTLYCDEILDKLKEQISSKKLNRTDRHSILIDYEAFAEAGMISYDKFLQVISLYHSENDQVVLSSLVSILGALETQFPVYLPLVYKFEEKFLSDILKVINMKPQKDENPGISIVRNSILTKLAIYCQRKDVIDYGVQLFREFQKNNCIPEGSDPNLLTFTLKTGCLYTDDGYEYLGKLINETKNPEYSHQSILARGFVKKELVDKQLQLSLTLNPQSVRFGILGVHFGPNCGKKAWLFFKENVETLTKKLLGFDNQQLIEKLTSSFSTLEEESEVVNFFKEHPISNAQLAIQQAIESIGRRREVIKKDGPIFEKALKSLI</sequence>
<feature type="domain" description="Aminopeptidase N-like N-terminal" evidence="10">
    <location>
        <begin position="12"/>
        <end position="176"/>
    </location>
</feature>
<dbReference type="InterPro" id="IPR050344">
    <property type="entry name" value="Peptidase_M1_aminopeptidases"/>
</dbReference>
<evidence type="ECO:0000256" key="2">
    <source>
        <dbReference type="ARBA" id="ARBA00022670"/>
    </source>
</evidence>
<dbReference type="InterPro" id="IPR045357">
    <property type="entry name" value="Aminopeptidase_N-like_N"/>
</dbReference>
<keyword evidence="12" id="KW-1185">Reference proteome</keyword>
<keyword evidence="4 7" id="KW-0378">Hydrolase</keyword>
<comment type="similarity">
    <text evidence="1 7">Belongs to the peptidase M1 family.</text>
</comment>
<keyword evidence="2 7" id="KW-0645">Protease</keyword>
<protein>
    <recommendedName>
        <fullName evidence="7">Aminopeptidase</fullName>
        <ecNumber evidence="7">3.4.11.-</ecNumber>
    </recommendedName>
</protein>
<dbReference type="InterPro" id="IPR034016">
    <property type="entry name" value="M1_APN-typ"/>
</dbReference>
<dbReference type="InterPro" id="IPR024571">
    <property type="entry name" value="ERAP1-like_C_dom"/>
</dbReference>
<evidence type="ECO:0000256" key="4">
    <source>
        <dbReference type="ARBA" id="ARBA00022801"/>
    </source>
</evidence>
<dbReference type="PANTHER" id="PTHR11533:SF299">
    <property type="entry name" value="AMINOPEPTIDASE"/>
    <property type="match status" value="1"/>
</dbReference>
<dbReference type="Gene3D" id="1.10.390.10">
    <property type="entry name" value="Neutral Protease Domain 2"/>
    <property type="match status" value="1"/>
</dbReference>
<keyword evidence="5 7" id="KW-0862">Zinc</keyword>
<evidence type="ECO:0000259" key="8">
    <source>
        <dbReference type="Pfam" id="PF01433"/>
    </source>
</evidence>
<evidence type="ECO:0000256" key="5">
    <source>
        <dbReference type="ARBA" id="ARBA00022833"/>
    </source>
</evidence>
<keyword evidence="7" id="KW-0031">Aminopeptidase</keyword>
<evidence type="ECO:0000256" key="7">
    <source>
        <dbReference type="RuleBase" id="RU364040"/>
    </source>
</evidence>
<dbReference type="Proteomes" id="UP001470230">
    <property type="component" value="Unassembled WGS sequence"/>
</dbReference>
<feature type="domain" description="Peptidase M1 membrane alanine aminopeptidase" evidence="8">
    <location>
        <begin position="211"/>
        <end position="428"/>
    </location>
</feature>
<evidence type="ECO:0000256" key="6">
    <source>
        <dbReference type="ARBA" id="ARBA00023049"/>
    </source>
</evidence>
<comment type="caution">
    <text evidence="11">The sequence shown here is derived from an EMBL/GenBank/DDBJ whole genome shotgun (WGS) entry which is preliminary data.</text>
</comment>
<dbReference type="SUPFAM" id="SSF55486">
    <property type="entry name" value="Metalloproteases ('zincins'), catalytic domain"/>
    <property type="match status" value="1"/>
</dbReference>
<evidence type="ECO:0000256" key="3">
    <source>
        <dbReference type="ARBA" id="ARBA00022723"/>
    </source>
</evidence>
<dbReference type="EC" id="3.4.11.-" evidence="7"/>
<dbReference type="PRINTS" id="PR00756">
    <property type="entry name" value="ALADIPTASE"/>
</dbReference>
<evidence type="ECO:0000256" key="1">
    <source>
        <dbReference type="ARBA" id="ARBA00010136"/>
    </source>
</evidence>
<dbReference type="CDD" id="cd09601">
    <property type="entry name" value="M1_APN-Q_like"/>
    <property type="match status" value="1"/>
</dbReference>
<dbReference type="InterPro" id="IPR014782">
    <property type="entry name" value="Peptidase_M1_dom"/>
</dbReference>
<keyword evidence="6 7" id="KW-0482">Metalloprotease</keyword>
<dbReference type="InterPro" id="IPR027268">
    <property type="entry name" value="Peptidase_M4/M1_CTD_sf"/>
</dbReference>
<dbReference type="InterPro" id="IPR042097">
    <property type="entry name" value="Aminopeptidase_N-like_N_sf"/>
</dbReference>
<evidence type="ECO:0000313" key="11">
    <source>
        <dbReference type="EMBL" id="KAK8892862.1"/>
    </source>
</evidence>
<gene>
    <name evidence="11" type="ORF">M9Y10_030113</name>
</gene>
<dbReference type="Pfam" id="PF01433">
    <property type="entry name" value="Peptidase_M1"/>
    <property type="match status" value="1"/>
</dbReference>
<proteinExistence type="inferred from homology"/>
<keyword evidence="3 7" id="KW-0479">Metal-binding</keyword>